<dbReference type="EMBL" id="GBRH01184705">
    <property type="protein sequence ID" value="JAE13191.1"/>
    <property type="molecule type" value="Transcribed_RNA"/>
</dbReference>
<proteinExistence type="predicted"/>
<protein>
    <submittedName>
        <fullName evidence="1">Uncharacterized protein</fullName>
    </submittedName>
</protein>
<reference evidence="1" key="1">
    <citation type="submission" date="2014-09" db="EMBL/GenBank/DDBJ databases">
        <authorList>
            <person name="Magalhaes I.L.F."/>
            <person name="Oliveira U."/>
            <person name="Santos F.R."/>
            <person name="Vidigal T.H.D.A."/>
            <person name="Brescovit A.D."/>
            <person name="Santos A.J."/>
        </authorList>
    </citation>
    <scope>NUCLEOTIDE SEQUENCE</scope>
    <source>
        <tissue evidence="1">Shoot tissue taken approximately 20 cm above the soil surface</tissue>
    </source>
</reference>
<accession>A0A0A9FS94</accession>
<evidence type="ECO:0000313" key="1">
    <source>
        <dbReference type="EMBL" id="JAE13191.1"/>
    </source>
</evidence>
<dbReference type="AlphaFoldDB" id="A0A0A9FS94"/>
<reference evidence="1" key="2">
    <citation type="journal article" date="2015" name="Data Brief">
        <title>Shoot transcriptome of the giant reed, Arundo donax.</title>
        <authorList>
            <person name="Barrero R.A."/>
            <person name="Guerrero F.D."/>
            <person name="Moolhuijzen P."/>
            <person name="Goolsby J.A."/>
            <person name="Tidwell J."/>
            <person name="Bellgard S.E."/>
            <person name="Bellgard M.I."/>
        </authorList>
    </citation>
    <scope>NUCLEOTIDE SEQUENCE</scope>
    <source>
        <tissue evidence="1">Shoot tissue taken approximately 20 cm above the soil surface</tissue>
    </source>
</reference>
<sequence length="46" mass="5271">MCIREIKKFRRVQVLVVPDNSCVIVFLYAHLDSLYSSSILTCVPVD</sequence>
<organism evidence="1">
    <name type="scientific">Arundo donax</name>
    <name type="common">Giant reed</name>
    <name type="synonym">Donax arundinaceus</name>
    <dbReference type="NCBI Taxonomy" id="35708"/>
    <lineage>
        <taxon>Eukaryota</taxon>
        <taxon>Viridiplantae</taxon>
        <taxon>Streptophyta</taxon>
        <taxon>Embryophyta</taxon>
        <taxon>Tracheophyta</taxon>
        <taxon>Spermatophyta</taxon>
        <taxon>Magnoliopsida</taxon>
        <taxon>Liliopsida</taxon>
        <taxon>Poales</taxon>
        <taxon>Poaceae</taxon>
        <taxon>PACMAD clade</taxon>
        <taxon>Arundinoideae</taxon>
        <taxon>Arundineae</taxon>
        <taxon>Arundo</taxon>
    </lineage>
</organism>
<name>A0A0A9FS94_ARUDO</name>